<dbReference type="GO" id="GO:0009003">
    <property type="term" value="F:signal peptidase activity"/>
    <property type="evidence" value="ECO:0007669"/>
    <property type="project" value="UniProtKB-EC"/>
</dbReference>
<sequence>MHTQPAIASHQRRVLRWLRREALPLLVLILLLTAARSSLANHYHVPSGSMQPALQPGDRVVVDMRAYGWRLPFTTRDLVTVADPGPGEVVVFDSPVDGTRLIKRVAAVGGQRVEVRDGRLLVDGQRPPMHGRPAVEQLGSRRITLDLAQGSGADFGPLRVPDGEVLVLGDHRGASFDGRYFGLVPVDAFYGRAIAVYHRRGDGFGWRRL</sequence>
<dbReference type="PANTHER" id="PTHR43390:SF1">
    <property type="entry name" value="CHLOROPLAST PROCESSING PEPTIDASE"/>
    <property type="match status" value="1"/>
</dbReference>
<name>A0A4Z1RD06_9GAMM</name>
<dbReference type="InterPro" id="IPR000223">
    <property type="entry name" value="Pept_S26A_signal_pept_1"/>
</dbReference>
<dbReference type="GO" id="GO:0006465">
    <property type="term" value="P:signal peptide processing"/>
    <property type="evidence" value="ECO:0007669"/>
    <property type="project" value="InterPro"/>
</dbReference>
<comment type="similarity">
    <text evidence="2 9">Belongs to the peptidase S26 family.</text>
</comment>
<evidence type="ECO:0000256" key="9">
    <source>
        <dbReference type="RuleBase" id="RU362042"/>
    </source>
</evidence>
<accession>A0A4Z1RD06</accession>
<dbReference type="RefSeq" id="WP_134674065.1">
    <property type="nucleotide sequence ID" value="NZ_SPUH01000001.1"/>
</dbReference>
<dbReference type="PANTHER" id="PTHR43390">
    <property type="entry name" value="SIGNAL PEPTIDASE I"/>
    <property type="match status" value="1"/>
</dbReference>
<evidence type="ECO:0000256" key="7">
    <source>
        <dbReference type="PIRSR" id="PIRSR600223-1"/>
    </source>
</evidence>
<evidence type="ECO:0000256" key="6">
    <source>
        <dbReference type="ARBA" id="ARBA00022801"/>
    </source>
</evidence>
<evidence type="ECO:0000256" key="2">
    <source>
        <dbReference type="ARBA" id="ARBA00009370"/>
    </source>
</evidence>
<dbReference type="InterPro" id="IPR019757">
    <property type="entry name" value="Pept_S26A_signal_pept_1_Lys-AS"/>
</dbReference>
<dbReference type="PROSITE" id="PS00501">
    <property type="entry name" value="SPASE_I_1"/>
    <property type="match status" value="1"/>
</dbReference>
<keyword evidence="5 8" id="KW-0645">Protease</keyword>
<dbReference type="GO" id="GO:0016020">
    <property type="term" value="C:membrane"/>
    <property type="evidence" value="ECO:0007669"/>
    <property type="project" value="UniProtKB-SubCell"/>
</dbReference>
<dbReference type="PROSITE" id="PS00760">
    <property type="entry name" value="SPASE_I_2"/>
    <property type="match status" value="1"/>
</dbReference>
<dbReference type="NCBIfam" id="TIGR02227">
    <property type="entry name" value="sigpep_I_bact"/>
    <property type="match status" value="1"/>
</dbReference>
<dbReference type="EMBL" id="SPUH01000001">
    <property type="protein sequence ID" value="TKS54708.1"/>
    <property type="molecule type" value="Genomic_DNA"/>
</dbReference>
<comment type="catalytic activity">
    <reaction evidence="1 8">
        <text>Cleavage of hydrophobic, N-terminal signal or leader sequences from secreted and periplasmic proteins.</text>
        <dbReference type="EC" id="3.4.21.89"/>
    </reaction>
</comment>
<dbReference type="CDD" id="cd06530">
    <property type="entry name" value="S26_SPase_I"/>
    <property type="match status" value="1"/>
</dbReference>
<organism evidence="11 12">
    <name type="scientific">Luteimonas yindakuii</name>
    <dbReference type="NCBI Taxonomy" id="2565782"/>
    <lineage>
        <taxon>Bacteria</taxon>
        <taxon>Pseudomonadati</taxon>
        <taxon>Pseudomonadota</taxon>
        <taxon>Gammaproteobacteria</taxon>
        <taxon>Lysobacterales</taxon>
        <taxon>Lysobacteraceae</taxon>
        <taxon>Luteimonas</taxon>
    </lineage>
</organism>
<dbReference type="AlphaFoldDB" id="A0A4Z1RD06"/>
<feature type="active site" evidence="7">
    <location>
        <position position="49"/>
    </location>
</feature>
<dbReference type="Gene3D" id="2.10.109.10">
    <property type="entry name" value="Umud Fragment, subunit A"/>
    <property type="match status" value="1"/>
</dbReference>
<gene>
    <name evidence="11" type="primary">lepB</name>
    <name evidence="11" type="ORF">E4582_08020</name>
</gene>
<dbReference type="Pfam" id="PF10502">
    <property type="entry name" value="Peptidase_S26"/>
    <property type="match status" value="1"/>
</dbReference>
<dbReference type="GO" id="GO:0004252">
    <property type="term" value="F:serine-type endopeptidase activity"/>
    <property type="evidence" value="ECO:0007669"/>
    <property type="project" value="InterPro"/>
</dbReference>
<dbReference type="PROSITE" id="PS00761">
    <property type="entry name" value="SPASE_I_3"/>
    <property type="match status" value="1"/>
</dbReference>
<dbReference type="Proteomes" id="UP000298681">
    <property type="component" value="Unassembled WGS sequence"/>
</dbReference>
<evidence type="ECO:0000256" key="3">
    <source>
        <dbReference type="ARBA" id="ARBA00013208"/>
    </source>
</evidence>
<evidence type="ECO:0000256" key="1">
    <source>
        <dbReference type="ARBA" id="ARBA00000677"/>
    </source>
</evidence>
<feature type="active site" evidence="7">
    <location>
        <position position="103"/>
    </location>
</feature>
<comment type="subcellular location">
    <subcellularLocation>
        <location evidence="9">Membrane</location>
        <topology evidence="9">Multi-pass membrane protein</topology>
    </subcellularLocation>
</comment>
<dbReference type="InterPro" id="IPR019756">
    <property type="entry name" value="Pept_S26A_signal_pept_1_Ser-AS"/>
</dbReference>
<dbReference type="InterPro" id="IPR036286">
    <property type="entry name" value="LexA/Signal_pep-like_sf"/>
</dbReference>
<evidence type="ECO:0000313" key="11">
    <source>
        <dbReference type="EMBL" id="TKS54708.1"/>
    </source>
</evidence>
<keyword evidence="12" id="KW-1185">Reference proteome</keyword>
<evidence type="ECO:0000256" key="8">
    <source>
        <dbReference type="RuleBase" id="RU003993"/>
    </source>
</evidence>
<dbReference type="EC" id="3.4.21.89" evidence="3 8"/>
<keyword evidence="6 8" id="KW-0378">Hydrolase</keyword>
<evidence type="ECO:0000256" key="5">
    <source>
        <dbReference type="ARBA" id="ARBA00022670"/>
    </source>
</evidence>
<feature type="domain" description="Peptidase S26" evidence="10">
    <location>
        <begin position="24"/>
        <end position="197"/>
    </location>
</feature>
<dbReference type="PRINTS" id="PR00727">
    <property type="entry name" value="LEADERPTASE"/>
</dbReference>
<dbReference type="InterPro" id="IPR019758">
    <property type="entry name" value="Pept_S26A_signal_pept_1_CS"/>
</dbReference>
<dbReference type="InterPro" id="IPR019533">
    <property type="entry name" value="Peptidase_S26"/>
</dbReference>
<evidence type="ECO:0000259" key="10">
    <source>
        <dbReference type="Pfam" id="PF10502"/>
    </source>
</evidence>
<proteinExistence type="inferred from homology"/>
<evidence type="ECO:0000313" key="12">
    <source>
        <dbReference type="Proteomes" id="UP000298681"/>
    </source>
</evidence>
<dbReference type="SUPFAM" id="SSF51306">
    <property type="entry name" value="LexA/Signal peptidase"/>
    <property type="match status" value="1"/>
</dbReference>
<evidence type="ECO:0000256" key="4">
    <source>
        <dbReference type="ARBA" id="ARBA00019232"/>
    </source>
</evidence>
<reference evidence="11 12" key="1">
    <citation type="submission" date="2019-01" db="EMBL/GenBank/DDBJ databases">
        <authorList>
            <person name="Zhang S."/>
        </authorList>
    </citation>
    <scope>NUCLEOTIDE SEQUENCE [LARGE SCALE GENOMIC DNA]</scope>
    <source>
        <strain evidence="11 12">1626</strain>
    </source>
</reference>
<comment type="caution">
    <text evidence="11">The sequence shown here is derived from an EMBL/GenBank/DDBJ whole genome shotgun (WGS) entry which is preliminary data.</text>
</comment>
<protein>
    <recommendedName>
        <fullName evidence="4 8">Signal peptidase I</fullName>
        <ecNumber evidence="3 8">3.4.21.89</ecNumber>
    </recommendedName>
</protein>